<dbReference type="Proteomes" id="UP000006334">
    <property type="component" value="Unassembled WGS sequence"/>
</dbReference>
<protein>
    <submittedName>
        <fullName evidence="1">Uncharacterized protein</fullName>
    </submittedName>
</protein>
<dbReference type="EMBL" id="BAEN01000059">
    <property type="protein sequence ID" value="GAC15765.1"/>
    <property type="molecule type" value="Genomic_DNA"/>
</dbReference>
<sequence length="175" mass="19600">MNLVNFTKHFSEKNQGSHRDTFVLSSVVHPLREPPLSDQDRDNFAHLISMTKKDAISTCGLLSTSDLNQGLWLANLAEKTQKNVLLLTSTFINNISKTYLAELYANIHRYNALVFFAQADALVEGNCSYADTSEQIDLDLLFKIINGASCLTIFALHEQQNALRLKARQVTVISL</sequence>
<name>K6YX12_9ALTE</name>
<accession>K6YX12</accession>
<dbReference type="RefSeq" id="WP_008845570.1">
    <property type="nucleotide sequence ID" value="NZ_BAEN01000059.1"/>
</dbReference>
<comment type="caution">
    <text evidence="1">The sequence shown here is derived from an EMBL/GenBank/DDBJ whole genome shotgun (WGS) entry which is preliminary data.</text>
</comment>
<dbReference type="OrthoDB" id="9809379at2"/>
<dbReference type="AlphaFoldDB" id="K6YX12"/>
<gene>
    <name evidence="1" type="ORF">GLIP_3144</name>
</gene>
<evidence type="ECO:0000313" key="2">
    <source>
        <dbReference type="Proteomes" id="UP000006334"/>
    </source>
</evidence>
<proteinExistence type="predicted"/>
<reference evidence="1 2" key="1">
    <citation type="journal article" date="2017" name="Antonie Van Leeuwenhoek">
        <title>Rhizobium rhizosphaerae sp. nov., a novel species isolated from rice rhizosphere.</title>
        <authorList>
            <person name="Zhao J.J."/>
            <person name="Zhang J."/>
            <person name="Zhang R.J."/>
            <person name="Zhang C.W."/>
            <person name="Yin H.Q."/>
            <person name="Zhang X.X."/>
        </authorList>
    </citation>
    <scope>NUCLEOTIDE SEQUENCE [LARGE SCALE GENOMIC DNA]</scope>
    <source>
        <strain evidence="1 2">E3</strain>
    </source>
</reference>
<keyword evidence="2" id="KW-1185">Reference proteome</keyword>
<evidence type="ECO:0000313" key="1">
    <source>
        <dbReference type="EMBL" id="GAC15765.1"/>
    </source>
</evidence>
<organism evidence="1 2">
    <name type="scientific">Aliiglaciecola lipolytica E3</name>
    <dbReference type="NCBI Taxonomy" id="1127673"/>
    <lineage>
        <taxon>Bacteria</taxon>
        <taxon>Pseudomonadati</taxon>
        <taxon>Pseudomonadota</taxon>
        <taxon>Gammaproteobacteria</taxon>
        <taxon>Alteromonadales</taxon>
        <taxon>Alteromonadaceae</taxon>
        <taxon>Aliiglaciecola</taxon>
    </lineage>
</organism>